<protein>
    <recommendedName>
        <fullName evidence="6">Gustatory receptor</fullName>
    </recommendedName>
</protein>
<dbReference type="GO" id="GO:0005886">
    <property type="term" value="C:plasma membrane"/>
    <property type="evidence" value="ECO:0007669"/>
    <property type="project" value="UniProtKB-SubCell"/>
</dbReference>
<comment type="function">
    <text evidence="6">Gustatory receptor which mediates acceptance or avoidance behavior, depending on its substrates.</text>
</comment>
<sequence length="362" mass="38893">MAAVCAVVSHVVEEALYPPNYSINAYGATRLVTSTTMALDSAVSAAAVLHWGWGSGRRGLRQVLAAPEVRDDAAPRCRGLLVGLAQHSVTAAVSFATFFVGGRTYNVPPVCTYLMLGVVVDDVLTSMMVELFAALLWVVHDRFKALNESLSQSLARRRPSSPRSWSEDGGVPCGAPETTARSWGPCTNSDPALTSGGADRSREVAAVRRLHKSAAVLLRCVCEAFGSQLLYRCLSLCCCGINFPHYHVHAYVHGTLVSSYMRTIYGVARVISTAVCVARAFSAASAVTREGNRVVDIILQLRSTGHLTRAESEELRNFSTQLHQSPVCVKMMRTIALDLRLVVGAASTTAGYVAVLIAFDQT</sequence>
<evidence type="ECO:0000256" key="4">
    <source>
        <dbReference type="ARBA" id="ARBA00022989"/>
    </source>
</evidence>
<keyword evidence="3 6" id="KW-0812">Transmembrane</keyword>
<comment type="subcellular location">
    <subcellularLocation>
        <location evidence="1 6">Cell membrane</location>
        <topology evidence="1 6">Multi-pass membrane protein</topology>
    </subcellularLocation>
</comment>
<comment type="similarity">
    <text evidence="6">Belongs to the insect chemoreceptor superfamily. Gustatory receptor (GR) family.</text>
</comment>
<feature type="transmembrane region" description="Helical" evidence="6">
    <location>
        <begin position="80"/>
        <end position="101"/>
    </location>
</feature>
<evidence type="ECO:0000256" key="3">
    <source>
        <dbReference type="ARBA" id="ARBA00022692"/>
    </source>
</evidence>
<dbReference type="GO" id="GO:0050909">
    <property type="term" value="P:sensory perception of taste"/>
    <property type="evidence" value="ECO:0007669"/>
    <property type="project" value="InterPro"/>
</dbReference>
<dbReference type="EMBL" id="JAPTSV010000003">
    <property type="protein sequence ID" value="KAJ1529637.1"/>
    <property type="molecule type" value="Genomic_DNA"/>
</dbReference>
<comment type="caution">
    <text evidence="6">Lacks conserved residue(s) required for the propagation of feature annotation.</text>
</comment>
<evidence type="ECO:0000256" key="1">
    <source>
        <dbReference type="ARBA" id="ARBA00004651"/>
    </source>
</evidence>
<organism evidence="8 9">
    <name type="scientific">Megalurothrips usitatus</name>
    <name type="common">bean blossom thrips</name>
    <dbReference type="NCBI Taxonomy" id="439358"/>
    <lineage>
        <taxon>Eukaryota</taxon>
        <taxon>Metazoa</taxon>
        <taxon>Ecdysozoa</taxon>
        <taxon>Arthropoda</taxon>
        <taxon>Hexapoda</taxon>
        <taxon>Insecta</taxon>
        <taxon>Pterygota</taxon>
        <taxon>Neoptera</taxon>
        <taxon>Paraneoptera</taxon>
        <taxon>Thysanoptera</taxon>
        <taxon>Terebrantia</taxon>
        <taxon>Thripoidea</taxon>
        <taxon>Thripidae</taxon>
        <taxon>Megalurothrips</taxon>
    </lineage>
</organism>
<keyword evidence="2 6" id="KW-1003">Cell membrane</keyword>
<evidence type="ECO:0000313" key="9">
    <source>
        <dbReference type="Proteomes" id="UP001075354"/>
    </source>
</evidence>
<comment type="caution">
    <text evidence="8">The sequence shown here is derived from an EMBL/GenBank/DDBJ whole genome shotgun (WGS) entry which is preliminary data.</text>
</comment>
<evidence type="ECO:0000256" key="7">
    <source>
        <dbReference type="SAM" id="MobiDB-lite"/>
    </source>
</evidence>
<keyword evidence="5 6" id="KW-0472">Membrane</keyword>
<keyword evidence="6" id="KW-0675">Receptor</keyword>
<evidence type="ECO:0000256" key="2">
    <source>
        <dbReference type="ARBA" id="ARBA00022475"/>
    </source>
</evidence>
<proteinExistence type="inferred from homology"/>
<accession>A0AAV7XX80</accession>
<keyword evidence="4 6" id="KW-1133">Transmembrane helix</keyword>
<dbReference type="InterPro" id="IPR013604">
    <property type="entry name" value="7TM_chemorcpt"/>
</dbReference>
<gene>
    <name evidence="8" type="ORF">ONE63_006401</name>
</gene>
<keyword evidence="9" id="KW-1185">Reference proteome</keyword>
<evidence type="ECO:0000256" key="6">
    <source>
        <dbReference type="RuleBase" id="RU363108"/>
    </source>
</evidence>
<dbReference type="Proteomes" id="UP001075354">
    <property type="component" value="Chromosome 3"/>
</dbReference>
<dbReference type="Pfam" id="PF08395">
    <property type="entry name" value="7tm_7"/>
    <property type="match status" value="1"/>
</dbReference>
<feature type="compositionally biased region" description="Polar residues" evidence="7">
    <location>
        <begin position="179"/>
        <end position="192"/>
    </location>
</feature>
<feature type="region of interest" description="Disordered" evidence="7">
    <location>
        <begin position="157"/>
        <end position="197"/>
    </location>
</feature>
<feature type="transmembrane region" description="Helical" evidence="6">
    <location>
        <begin position="113"/>
        <end position="139"/>
    </location>
</feature>
<feature type="transmembrane region" description="Helical" evidence="6">
    <location>
        <begin position="339"/>
        <end position="359"/>
    </location>
</feature>
<dbReference type="AlphaFoldDB" id="A0AAV7XX80"/>
<reference evidence="8" key="1">
    <citation type="submission" date="2022-12" db="EMBL/GenBank/DDBJ databases">
        <title>Chromosome-level genome assembly of the bean flower thrips Megalurothrips usitatus.</title>
        <authorList>
            <person name="Ma L."/>
            <person name="Liu Q."/>
            <person name="Li H."/>
            <person name="Cai W."/>
        </authorList>
    </citation>
    <scope>NUCLEOTIDE SEQUENCE</scope>
    <source>
        <strain evidence="8">Cailab_2022a</strain>
    </source>
</reference>
<name>A0AAV7XX80_9NEOP</name>
<dbReference type="GO" id="GO:0007165">
    <property type="term" value="P:signal transduction"/>
    <property type="evidence" value="ECO:0007669"/>
    <property type="project" value="UniProtKB-KW"/>
</dbReference>
<evidence type="ECO:0000256" key="5">
    <source>
        <dbReference type="ARBA" id="ARBA00023136"/>
    </source>
</evidence>
<keyword evidence="6" id="KW-0807">Transducer</keyword>
<evidence type="ECO:0000313" key="8">
    <source>
        <dbReference type="EMBL" id="KAJ1529637.1"/>
    </source>
</evidence>